<dbReference type="SUPFAM" id="SSF50249">
    <property type="entry name" value="Nucleic acid-binding proteins"/>
    <property type="match status" value="1"/>
</dbReference>
<dbReference type="InterPro" id="IPR023323">
    <property type="entry name" value="Tex-like_dom_sf"/>
</dbReference>
<dbReference type="InterPro" id="IPR050437">
    <property type="entry name" value="Ribos_protein_bS1-like"/>
</dbReference>
<evidence type="ECO:0000256" key="1">
    <source>
        <dbReference type="SAM" id="MobiDB-lite"/>
    </source>
</evidence>
<name>A0ABU7H1X4_9SPHI</name>
<dbReference type="Pfam" id="PF22706">
    <property type="entry name" value="Tex_central_region"/>
    <property type="match status" value="1"/>
</dbReference>
<dbReference type="SMART" id="SM00316">
    <property type="entry name" value="S1"/>
    <property type="match status" value="1"/>
</dbReference>
<dbReference type="InterPro" id="IPR032639">
    <property type="entry name" value="Tex_YqgF"/>
</dbReference>
<dbReference type="InterPro" id="IPR012337">
    <property type="entry name" value="RNaseH-like_sf"/>
</dbReference>
<dbReference type="InterPro" id="IPR018974">
    <property type="entry name" value="Tex-like_N"/>
</dbReference>
<proteinExistence type="predicted"/>
<evidence type="ECO:0000313" key="4">
    <source>
        <dbReference type="Proteomes" id="UP001337681"/>
    </source>
</evidence>
<dbReference type="Proteomes" id="UP001337681">
    <property type="component" value="Unassembled WGS sequence"/>
</dbReference>
<dbReference type="InterPro" id="IPR006641">
    <property type="entry name" value="YqgF/RNaseH-like_dom"/>
</dbReference>
<dbReference type="RefSeq" id="WP_330145480.1">
    <property type="nucleotide sequence ID" value="NZ_JAZDQU010000001.1"/>
</dbReference>
<dbReference type="SUPFAM" id="SSF158832">
    <property type="entry name" value="Tex N-terminal region-like"/>
    <property type="match status" value="1"/>
</dbReference>
<dbReference type="SUPFAM" id="SSF53098">
    <property type="entry name" value="Ribonuclease H-like"/>
    <property type="match status" value="1"/>
</dbReference>
<dbReference type="Pfam" id="PF17674">
    <property type="entry name" value="HHH_9"/>
    <property type="match status" value="1"/>
</dbReference>
<comment type="caution">
    <text evidence="3">The sequence shown here is derived from an EMBL/GenBank/DDBJ whole genome shotgun (WGS) entry which is preliminary data.</text>
</comment>
<dbReference type="SUPFAM" id="SSF47781">
    <property type="entry name" value="RuvA domain 2-like"/>
    <property type="match status" value="2"/>
</dbReference>
<dbReference type="SMART" id="SM00732">
    <property type="entry name" value="YqgFc"/>
    <property type="match status" value="1"/>
</dbReference>
<feature type="region of interest" description="Disordered" evidence="1">
    <location>
        <begin position="705"/>
        <end position="748"/>
    </location>
</feature>
<gene>
    <name evidence="3" type="ORF">VRU49_03935</name>
</gene>
<sequence>MFNAHHKIAQTLKISDKQVSSTLKLLEDGGTIPFIARYRKEMTGGLDEVQIAGIRDLYQQIIDFDKRKETIIKSLTELGVLDDNLKLALDKAENINSLEDIYLPYKPKRKTRASIAKEKGLEPLALLILEQKQGEVDAVAATFIDEEKGVKSIEDALSGAQDIISEIINEHAPSRELLRKLYMTEGQYVSSVLKDKEAEGIKYKDYFQWTERINAAPSHRVLAMRRGENEGILRLNLQIPEEKAISILERAFITANNSKSAIVKKAIEDGFKRLLKPAIETEIRNISKISADIEAIKVFSENAKQLLLEAPLGEKRVMAIDPGFRTGCKVVCLNEQGRLLDYIAIFPHTGESGLIRAKADILGLVQKYKIEAIAIGNGTAGRETEIFIKGLNLEGVLIVMVNESGASIYSASAVAREEFPDHDVTVRGAVSIGRRLMDPLAELVKIDPKSIGVGQYQHDVDQQKLQQSLDDTVMSCVNSVGVELNTASKQVLAYVAGLGPSLAQNIINYRNKNGAFKNRESLKNVPRLGDKAFEQAAGFLRIRNAENVLDTSGVHPERYSLVQSICKDVGATVKDLMTSKELRDKIDLKKYVSNEIGMPTLKDIMDELAKPGRDPRAQFEAFEFAEGVNSISDLKIGMKLPGRITNITAFGAFADIGVHQDGLIHTSQLSNKFVSNPNEVVKVNQVVEVTVLEVDIQRKRISLTMKTEGNTNNKPNNIKPKDNTSKNIPKFKARLPKSEPKNADGDLQEKLAQLKDLFKK</sequence>
<dbReference type="InterPro" id="IPR055179">
    <property type="entry name" value="Tex-like_central_region"/>
</dbReference>
<dbReference type="Pfam" id="PF16921">
    <property type="entry name" value="Tex_YqgF"/>
    <property type="match status" value="1"/>
</dbReference>
<evidence type="ECO:0000259" key="2">
    <source>
        <dbReference type="PROSITE" id="PS50126"/>
    </source>
</evidence>
<dbReference type="InterPro" id="IPR041692">
    <property type="entry name" value="HHH_9"/>
</dbReference>
<dbReference type="InterPro" id="IPR023319">
    <property type="entry name" value="Tex-like_HTH_dom_sf"/>
</dbReference>
<dbReference type="Gene3D" id="1.10.10.650">
    <property type="entry name" value="RuvA domain 2-like"/>
    <property type="match status" value="1"/>
</dbReference>
<feature type="compositionally biased region" description="Basic and acidic residues" evidence="1">
    <location>
        <begin position="736"/>
        <end position="748"/>
    </location>
</feature>
<dbReference type="Gene3D" id="1.10.150.310">
    <property type="entry name" value="Tex RuvX-like domain-like"/>
    <property type="match status" value="1"/>
</dbReference>
<dbReference type="PANTHER" id="PTHR10724:SF10">
    <property type="entry name" value="S1 RNA-BINDING DOMAIN-CONTAINING PROTEIN 1"/>
    <property type="match status" value="1"/>
</dbReference>
<dbReference type="EMBL" id="JAZDQU010000001">
    <property type="protein sequence ID" value="MEE1884566.1"/>
    <property type="molecule type" value="Genomic_DNA"/>
</dbReference>
<dbReference type="InterPro" id="IPR003029">
    <property type="entry name" value="S1_domain"/>
</dbReference>
<dbReference type="InterPro" id="IPR010994">
    <property type="entry name" value="RuvA_2-like"/>
</dbReference>
<feature type="domain" description="S1 motif" evidence="2">
    <location>
        <begin position="637"/>
        <end position="706"/>
    </location>
</feature>
<organism evidence="3 4">
    <name type="scientific">Pedobacter flavus</name>
    <dbReference type="NCBI Taxonomy" id="3113906"/>
    <lineage>
        <taxon>Bacteria</taxon>
        <taxon>Pseudomonadati</taxon>
        <taxon>Bacteroidota</taxon>
        <taxon>Sphingobacteriia</taxon>
        <taxon>Sphingobacteriales</taxon>
        <taxon>Sphingobacteriaceae</taxon>
        <taxon>Pedobacter</taxon>
    </lineage>
</organism>
<dbReference type="Pfam" id="PF00575">
    <property type="entry name" value="S1"/>
    <property type="match status" value="1"/>
</dbReference>
<dbReference type="Pfam" id="PF09371">
    <property type="entry name" value="Tex_N"/>
    <property type="match status" value="1"/>
</dbReference>
<protein>
    <submittedName>
        <fullName evidence="3">Tex family protein</fullName>
    </submittedName>
</protein>
<dbReference type="InterPro" id="IPR012340">
    <property type="entry name" value="NA-bd_OB-fold"/>
</dbReference>
<dbReference type="InterPro" id="IPR044146">
    <property type="entry name" value="S1_Tex"/>
</dbReference>
<keyword evidence="4" id="KW-1185">Reference proteome</keyword>
<dbReference type="PROSITE" id="PS50126">
    <property type="entry name" value="S1"/>
    <property type="match status" value="1"/>
</dbReference>
<evidence type="ECO:0000313" key="3">
    <source>
        <dbReference type="EMBL" id="MEE1884566.1"/>
    </source>
</evidence>
<reference evidence="3 4" key="1">
    <citation type="submission" date="2024-01" db="EMBL/GenBank/DDBJ databases">
        <title>Pedobacter sp. nov., isolated from oil-contaminated soil.</title>
        <authorList>
            <person name="Le N.T.T."/>
        </authorList>
    </citation>
    <scope>NUCLEOTIDE SEQUENCE [LARGE SCALE GENOMIC DNA]</scope>
    <source>
        <strain evidence="3 4">VNH31</strain>
    </source>
</reference>
<accession>A0ABU7H1X4</accession>
<dbReference type="Gene3D" id="3.30.420.140">
    <property type="entry name" value="YqgF/RNase H-like domain"/>
    <property type="match status" value="1"/>
</dbReference>
<dbReference type="Gene3D" id="1.10.3500.10">
    <property type="entry name" value="Tex N-terminal region-like"/>
    <property type="match status" value="1"/>
</dbReference>
<dbReference type="InterPro" id="IPR037027">
    <property type="entry name" value="YqgF/RNaseH-like_dom_sf"/>
</dbReference>
<dbReference type="Gene3D" id="2.40.50.140">
    <property type="entry name" value="Nucleic acid-binding proteins"/>
    <property type="match status" value="1"/>
</dbReference>
<dbReference type="CDD" id="cd05685">
    <property type="entry name" value="S1_Tex"/>
    <property type="match status" value="1"/>
</dbReference>
<dbReference type="Pfam" id="PF12836">
    <property type="entry name" value="HHH_3"/>
    <property type="match status" value="1"/>
</dbReference>
<dbReference type="PANTHER" id="PTHR10724">
    <property type="entry name" value="30S RIBOSOMAL PROTEIN S1"/>
    <property type="match status" value="1"/>
</dbReference>